<dbReference type="InterPro" id="IPR040132">
    <property type="entry name" value="Tex1/THOC3"/>
</dbReference>
<dbReference type="InterPro" id="IPR020472">
    <property type="entry name" value="WD40_PAC1"/>
</dbReference>
<evidence type="ECO:0000256" key="2">
    <source>
        <dbReference type="ARBA" id="ARBA00022737"/>
    </source>
</evidence>
<dbReference type="PROSITE" id="PS50082">
    <property type="entry name" value="WD_REPEATS_2"/>
    <property type="match status" value="3"/>
</dbReference>
<dbReference type="InParanoid" id="A0A0D2WLF0"/>
<dbReference type="PANTHER" id="PTHR22839:SF0">
    <property type="entry name" value="THO COMPLEX SUBUNIT 3"/>
    <property type="match status" value="1"/>
</dbReference>
<reference evidence="6" key="1">
    <citation type="submission" date="2011-02" db="EMBL/GenBank/DDBJ databases">
        <title>The Genome Sequence of Capsaspora owczarzaki ATCC 30864.</title>
        <authorList>
            <person name="Russ C."/>
            <person name="Cuomo C."/>
            <person name="Burger G."/>
            <person name="Gray M.W."/>
            <person name="Holland P.W.H."/>
            <person name="King N."/>
            <person name="Lang F.B.F."/>
            <person name="Roger A.J."/>
            <person name="Ruiz-Trillo I."/>
            <person name="Young S.K."/>
            <person name="Zeng Q."/>
            <person name="Gargeya S."/>
            <person name="Alvarado L."/>
            <person name="Berlin A."/>
            <person name="Chapman S.B."/>
            <person name="Chen Z."/>
            <person name="Freedman E."/>
            <person name="Gellesch M."/>
            <person name="Goldberg J."/>
            <person name="Griggs A."/>
            <person name="Gujja S."/>
            <person name="Heilman E."/>
            <person name="Heiman D."/>
            <person name="Howarth C."/>
            <person name="Mehta T."/>
            <person name="Neiman D."/>
            <person name="Pearson M."/>
            <person name="Roberts A."/>
            <person name="Saif S."/>
            <person name="Shea T."/>
            <person name="Shenoy N."/>
            <person name="Sisk P."/>
            <person name="Stolte C."/>
            <person name="Sykes S."/>
            <person name="White J."/>
            <person name="Yandava C."/>
            <person name="Haas B."/>
            <person name="Nusbaum C."/>
            <person name="Birren B."/>
        </authorList>
    </citation>
    <scope>NUCLEOTIDE SEQUENCE</scope>
    <source>
        <strain evidence="6">ATCC 30864</strain>
    </source>
</reference>
<dbReference type="PhylomeDB" id="A0A0D2WLF0"/>
<dbReference type="OrthoDB" id="340259at2759"/>
<keyword evidence="6" id="KW-1185">Reference proteome</keyword>
<accession>A0A0D2WLF0</accession>
<evidence type="ECO:0000313" key="6">
    <source>
        <dbReference type="Proteomes" id="UP000008743"/>
    </source>
</evidence>
<dbReference type="Pfam" id="PF25174">
    <property type="entry name" value="Beta-prop_THOC3"/>
    <property type="match status" value="1"/>
</dbReference>
<evidence type="ECO:0000256" key="3">
    <source>
        <dbReference type="ARBA" id="ARBA00046343"/>
    </source>
</evidence>
<dbReference type="AlphaFoldDB" id="A0A0D2WLF0"/>
<keyword evidence="2" id="KW-0677">Repeat</keyword>
<feature type="repeat" description="WD" evidence="4">
    <location>
        <begin position="57"/>
        <end position="99"/>
    </location>
</feature>
<name>A0A0D2WLF0_CAPO3</name>
<protein>
    <submittedName>
        <fullName evidence="5">Transducin family protein/WD-40 repeat family protein</fullName>
    </submittedName>
</protein>
<evidence type="ECO:0000256" key="1">
    <source>
        <dbReference type="ARBA" id="ARBA00022574"/>
    </source>
</evidence>
<dbReference type="RefSeq" id="XP_004349281.2">
    <property type="nucleotide sequence ID" value="XM_004349231.2"/>
</dbReference>
<dbReference type="PROSITE" id="PS00678">
    <property type="entry name" value="WD_REPEATS_1"/>
    <property type="match status" value="1"/>
</dbReference>
<dbReference type="SUPFAM" id="SSF50978">
    <property type="entry name" value="WD40 repeat-like"/>
    <property type="match status" value="1"/>
</dbReference>
<dbReference type="SMART" id="SM00320">
    <property type="entry name" value="WD40"/>
    <property type="match status" value="5"/>
</dbReference>
<dbReference type="InterPro" id="IPR036322">
    <property type="entry name" value="WD40_repeat_dom_sf"/>
</dbReference>
<dbReference type="PRINTS" id="PR00320">
    <property type="entry name" value="GPROTEINBRPT"/>
</dbReference>
<keyword evidence="1 4" id="KW-0853">WD repeat</keyword>
<evidence type="ECO:0000313" key="5">
    <source>
        <dbReference type="EMBL" id="KJE91395.1"/>
    </source>
</evidence>
<dbReference type="STRING" id="595528.A0A0D2WLF0"/>
<dbReference type="Gene3D" id="2.130.10.10">
    <property type="entry name" value="YVTN repeat-like/Quinoprotein amine dehydrogenase"/>
    <property type="match status" value="2"/>
</dbReference>
<dbReference type="InterPro" id="IPR001680">
    <property type="entry name" value="WD40_rpt"/>
</dbReference>
<dbReference type="InterPro" id="IPR015943">
    <property type="entry name" value="WD40/YVTN_repeat-like_dom_sf"/>
</dbReference>
<sequence length="316" mass="34635">MVHPKTAVFSAAKTREIRDHTNKITAVGWNTEGRYLGTASLDKSLRIWHFSRQDLELKGHTEGIDKLCWSPTSASTISTCSHDRTVRIWDVRAGKVANVIQTEGGANIGLAWSPDGQTIAVGNRDDIISFIDVRQAKVLKRLDPEVEANEMAWNAEGDIFYISTGLGAVQMYQFPSMTRINTVQAHTGNCVCIRFDPKGRFFATGSADSLVSIWDAYELICLRTVQQFDLPIRAIGFSHDSQFIASASEDKFIDISAVDNAESVYQIPVASLVNTLAWHPKEHILAYGGETKDAVPMLTPSGSGSADGTVRIFGLA</sequence>
<dbReference type="GO" id="GO:0006406">
    <property type="term" value="P:mRNA export from nucleus"/>
    <property type="evidence" value="ECO:0007669"/>
    <property type="project" value="InterPro"/>
</dbReference>
<dbReference type="InterPro" id="IPR019775">
    <property type="entry name" value="WD40_repeat_CS"/>
</dbReference>
<feature type="repeat" description="WD" evidence="4">
    <location>
        <begin position="183"/>
        <end position="215"/>
    </location>
</feature>
<dbReference type="CDD" id="cd00200">
    <property type="entry name" value="WD40"/>
    <property type="match status" value="1"/>
</dbReference>
<dbReference type="PANTHER" id="PTHR22839">
    <property type="entry name" value="THO COMPLEX SUBUNIT 3 THO3"/>
    <property type="match status" value="1"/>
</dbReference>
<dbReference type="EMBL" id="KE346362">
    <property type="protein sequence ID" value="KJE91395.1"/>
    <property type="molecule type" value="Genomic_DNA"/>
</dbReference>
<organism evidence="5 6">
    <name type="scientific">Capsaspora owczarzaki (strain ATCC 30864)</name>
    <dbReference type="NCBI Taxonomy" id="595528"/>
    <lineage>
        <taxon>Eukaryota</taxon>
        <taxon>Filasterea</taxon>
        <taxon>Capsaspora</taxon>
    </lineage>
</organism>
<dbReference type="FunCoup" id="A0A0D2WLF0">
    <property type="interactions" value="498"/>
</dbReference>
<dbReference type="PROSITE" id="PS50294">
    <property type="entry name" value="WD_REPEATS_REGION"/>
    <property type="match status" value="3"/>
</dbReference>
<evidence type="ECO:0000256" key="4">
    <source>
        <dbReference type="PROSITE-ProRule" id="PRU00221"/>
    </source>
</evidence>
<dbReference type="eggNOG" id="KOG1407">
    <property type="taxonomic scope" value="Eukaryota"/>
</dbReference>
<dbReference type="GO" id="GO:0000445">
    <property type="term" value="C:THO complex part of transcription export complex"/>
    <property type="evidence" value="ECO:0007669"/>
    <property type="project" value="TreeGrafter"/>
</dbReference>
<gene>
    <name evidence="5" type="ORF">CAOG_002531</name>
</gene>
<proteinExistence type="inferred from homology"/>
<feature type="repeat" description="WD" evidence="4">
    <location>
        <begin position="17"/>
        <end position="58"/>
    </location>
</feature>
<dbReference type="Proteomes" id="UP000008743">
    <property type="component" value="Unassembled WGS sequence"/>
</dbReference>
<comment type="similarity">
    <text evidence="3">Belongs to the THOC3 family.</text>
</comment>